<protein>
    <submittedName>
        <fullName evidence="2">Uncharacterized protein</fullName>
    </submittedName>
</protein>
<dbReference type="EMBL" id="MWQN01000001">
    <property type="protein sequence ID" value="OPC81110.1"/>
    <property type="molecule type" value="Genomic_DNA"/>
</dbReference>
<feature type="transmembrane region" description="Helical" evidence="1">
    <location>
        <begin position="94"/>
        <end position="122"/>
    </location>
</feature>
<comment type="caution">
    <text evidence="2">The sequence shown here is derived from an EMBL/GenBank/DDBJ whole genome shotgun (WGS) entry which is preliminary data.</text>
</comment>
<dbReference type="Proteomes" id="UP000190037">
    <property type="component" value="Unassembled WGS sequence"/>
</dbReference>
<evidence type="ECO:0000313" key="3">
    <source>
        <dbReference type="Proteomes" id="UP000190037"/>
    </source>
</evidence>
<evidence type="ECO:0000313" key="2">
    <source>
        <dbReference type="EMBL" id="OPC81110.1"/>
    </source>
</evidence>
<evidence type="ECO:0000256" key="1">
    <source>
        <dbReference type="SAM" id="Phobius"/>
    </source>
</evidence>
<accession>A0A1T3NWT2</accession>
<proteinExistence type="predicted"/>
<keyword evidence="3" id="KW-1185">Reference proteome</keyword>
<gene>
    <name evidence="2" type="ORF">B4N89_09230</name>
</gene>
<dbReference type="RefSeq" id="WP_078975415.1">
    <property type="nucleotide sequence ID" value="NZ_MWQN01000001.1"/>
</dbReference>
<reference evidence="2 3" key="1">
    <citation type="submission" date="2017-03" db="EMBL/GenBank/DDBJ databases">
        <title>Draft genome sequence of Streptomyces scabrisporus NF3, endophyte isolated from Amphipterygium adstringens.</title>
        <authorList>
            <person name="Vazquez M."/>
            <person name="Ceapa C.D."/>
            <person name="Rodriguez Luna D."/>
            <person name="Sanchez Esquivel S."/>
        </authorList>
    </citation>
    <scope>NUCLEOTIDE SEQUENCE [LARGE SCALE GENOMIC DNA]</scope>
    <source>
        <strain evidence="2 3">NF3</strain>
    </source>
</reference>
<dbReference type="AlphaFoldDB" id="A0A1T3NWT2"/>
<keyword evidence="1" id="KW-0472">Membrane</keyword>
<name>A0A1T3NWT2_9ACTN</name>
<keyword evidence="1" id="KW-1133">Transmembrane helix</keyword>
<sequence>MTFTRGIVTYAAIATLFAEAVAAVLGCGVVAPILVLKTLDERGTDNRALVGGVGIGFFALLGVVVAIWSVWAALNLRDRLRTGARSRAGLIGSAGLHVAVSAAALLVPLVLAVTVPALALLGAATAATRPARGTRVPAVDEAATVAG</sequence>
<dbReference type="OrthoDB" id="9880700at2"/>
<keyword evidence="1" id="KW-0812">Transmembrane</keyword>
<feature type="transmembrane region" description="Helical" evidence="1">
    <location>
        <begin position="48"/>
        <end position="74"/>
    </location>
</feature>
<feature type="transmembrane region" description="Helical" evidence="1">
    <location>
        <begin position="12"/>
        <end position="36"/>
    </location>
</feature>
<organism evidence="2 3">
    <name type="scientific">Embleya scabrispora</name>
    <dbReference type="NCBI Taxonomy" id="159449"/>
    <lineage>
        <taxon>Bacteria</taxon>
        <taxon>Bacillati</taxon>
        <taxon>Actinomycetota</taxon>
        <taxon>Actinomycetes</taxon>
        <taxon>Kitasatosporales</taxon>
        <taxon>Streptomycetaceae</taxon>
        <taxon>Embleya</taxon>
    </lineage>
</organism>